<dbReference type="Pfam" id="PF01614">
    <property type="entry name" value="IclR_C"/>
    <property type="match status" value="1"/>
</dbReference>
<dbReference type="PANTHER" id="PTHR30136">
    <property type="entry name" value="HELIX-TURN-HELIX TRANSCRIPTIONAL REGULATOR, ICLR FAMILY"/>
    <property type="match status" value="1"/>
</dbReference>
<dbReference type="PANTHER" id="PTHR30136:SF24">
    <property type="entry name" value="HTH-TYPE TRANSCRIPTIONAL REPRESSOR ALLR"/>
    <property type="match status" value="1"/>
</dbReference>
<evidence type="ECO:0000256" key="2">
    <source>
        <dbReference type="ARBA" id="ARBA00023125"/>
    </source>
</evidence>
<sequence>MPKNTAPAEGVSVLGKVSALLEVLAARERATAAELADLLDEPRSSVHRMLRQLHELGWVEPAGARGQWSIGLHLFRLGSSAVQRMDVRRAAWPHMEELAEATGETVFLIVPRGLRAVCIERIEGRQVQSIALVLGGSMPLHAGAGPMSVLAWSDEELHREWLVHAAENGLEPFNLPAPPGVKDVEDELRRIRERGYSISDRNITPGIAAIGAPVFDYRRRLIGALSVSGIAESVLNPELTLPERVMEAARRTSFDLGYRETGWPVPKHGRSNGISAV</sequence>
<dbReference type="PROSITE" id="PS51078">
    <property type="entry name" value="ICLR_ED"/>
    <property type="match status" value="1"/>
</dbReference>
<evidence type="ECO:0000256" key="3">
    <source>
        <dbReference type="ARBA" id="ARBA00023163"/>
    </source>
</evidence>
<dbReference type="InterPro" id="IPR014757">
    <property type="entry name" value="Tscrpt_reg_IclR_C"/>
</dbReference>
<evidence type="ECO:0008006" key="8">
    <source>
        <dbReference type="Google" id="ProtNLM"/>
    </source>
</evidence>
<keyword evidence="2" id="KW-0238">DNA-binding</keyword>
<feature type="domain" description="IclR-ED" evidence="5">
    <location>
        <begin position="73"/>
        <end position="258"/>
    </location>
</feature>
<dbReference type="SUPFAM" id="SSF55781">
    <property type="entry name" value="GAF domain-like"/>
    <property type="match status" value="1"/>
</dbReference>
<dbReference type="PROSITE" id="PS51077">
    <property type="entry name" value="HTH_ICLR"/>
    <property type="match status" value="1"/>
</dbReference>
<accession>A0ABP3ENE9</accession>
<evidence type="ECO:0000256" key="1">
    <source>
        <dbReference type="ARBA" id="ARBA00023015"/>
    </source>
</evidence>
<dbReference type="SMART" id="SM00346">
    <property type="entry name" value="HTH_ICLR"/>
    <property type="match status" value="1"/>
</dbReference>
<proteinExistence type="predicted"/>
<dbReference type="Pfam" id="PF09339">
    <property type="entry name" value="HTH_IclR"/>
    <property type="match status" value="1"/>
</dbReference>
<dbReference type="InterPro" id="IPR036390">
    <property type="entry name" value="WH_DNA-bd_sf"/>
</dbReference>
<dbReference type="InterPro" id="IPR050707">
    <property type="entry name" value="HTH_MetabolicPath_Reg"/>
</dbReference>
<protein>
    <recommendedName>
        <fullName evidence="8">IclR family transcriptional regulator</fullName>
    </recommendedName>
</protein>
<dbReference type="Gene3D" id="3.30.450.40">
    <property type="match status" value="1"/>
</dbReference>
<name>A0ABP3ENE9_9ACTN</name>
<dbReference type="EMBL" id="BAAAGX010000028">
    <property type="protein sequence ID" value="GAA0268064.1"/>
    <property type="molecule type" value="Genomic_DNA"/>
</dbReference>
<comment type="caution">
    <text evidence="6">The sequence shown here is derived from an EMBL/GenBank/DDBJ whole genome shotgun (WGS) entry which is preliminary data.</text>
</comment>
<reference evidence="7" key="1">
    <citation type="journal article" date="2019" name="Int. J. Syst. Evol. Microbiol.">
        <title>The Global Catalogue of Microorganisms (GCM) 10K type strain sequencing project: providing services to taxonomists for standard genome sequencing and annotation.</title>
        <authorList>
            <consortium name="The Broad Institute Genomics Platform"/>
            <consortium name="The Broad Institute Genome Sequencing Center for Infectious Disease"/>
            <person name="Wu L."/>
            <person name="Ma J."/>
        </authorList>
    </citation>
    <scope>NUCLEOTIDE SEQUENCE [LARGE SCALE GENOMIC DNA]</scope>
    <source>
        <strain evidence="7">JCM 10425</strain>
    </source>
</reference>
<evidence type="ECO:0000259" key="5">
    <source>
        <dbReference type="PROSITE" id="PS51078"/>
    </source>
</evidence>
<dbReference type="RefSeq" id="WP_344652632.1">
    <property type="nucleotide sequence ID" value="NZ_BAAAGX010000028.1"/>
</dbReference>
<keyword evidence="3" id="KW-0804">Transcription</keyword>
<dbReference type="Gene3D" id="1.10.10.10">
    <property type="entry name" value="Winged helix-like DNA-binding domain superfamily/Winged helix DNA-binding domain"/>
    <property type="match status" value="1"/>
</dbReference>
<evidence type="ECO:0000313" key="6">
    <source>
        <dbReference type="EMBL" id="GAA0268064.1"/>
    </source>
</evidence>
<keyword evidence="1" id="KW-0805">Transcription regulation</keyword>
<feature type="domain" description="HTH iclR-type" evidence="4">
    <location>
        <begin position="11"/>
        <end position="72"/>
    </location>
</feature>
<evidence type="ECO:0000259" key="4">
    <source>
        <dbReference type="PROSITE" id="PS51077"/>
    </source>
</evidence>
<dbReference type="InterPro" id="IPR005471">
    <property type="entry name" value="Tscrpt_reg_IclR_N"/>
</dbReference>
<gene>
    <name evidence="6" type="ORF">GCM10009539_63710</name>
</gene>
<keyword evidence="7" id="KW-1185">Reference proteome</keyword>
<dbReference type="InterPro" id="IPR029016">
    <property type="entry name" value="GAF-like_dom_sf"/>
</dbReference>
<dbReference type="InterPro" id="IPR036388">
    <property type="entry name" value="WH-like_DNA-bd_sf"/>
</dbReference>
<dbReference type="SUPFAM" id="SSF46785">
    <property type="entry name" value="Winged helix' DNA-binding domain"/>
    <property type="match status" value="1"/>
</dbReference>
<dbReference type="Proteomes" id="UP001500967">
    <property type="component" value="Unassembled WGS sequence"/>
</dbReference>
<evidence type="ECO:0000313" key="7">
    <source>
        <dbReference type="Proteomes" id="UP001500967"/>
    </source>
</evidence>
<organism evidence="6 7">
    <name type="scientific">Cryptosporangium japonicum</name>
    <dbReference type="NCBI Taxonomy" id="80872"/>
    <lineage>
        <taxon>Bacteria</taxon>
        <taxon>Bacillati</taxon>
        <taxon>Actinomycetota</taxon>
        <taxon>Actinomycetes</taxon>
        <taxon>Cryptosporangiales</taxon>
        <taxon>Cryptosporangiaceae</taxon>
        <taxon>Cryptosporangium</taxon>
    </lineage>
</organism>